<evidence type="ECO:0000313" key="2">
    <source>
        <dbReference type="EMBL" id="KAG5614856.1"/>
    </source>
</evidence>
<feature type="compositionally biased region" description="Polar residues" evidence="1">
    <location>
        <begin position="1"/>
        <end position="14"/>
    </location>
</feature>
<proteinExistence type="predicted"/>
<organism evidence="2 3">
    <name type="scientific">Solanum commersonii</name>
    <name type="common">Commerson's wild potato</name>
    <name type="synonym">Commerson's nightshade</name>
    <dbReference type="NCBI Taxonomy" id="4109"/>
    <lineage>
        <taxon>Eukaryota</taxon>
        <taxon>Viridiplantae</taxon>
        <taxon>Streptophyta</taxon>
        <taxon>Embryophyta</taxon>
        <taxon>Tracheophyta</taxon>
        <taxon>Spermatophyta</taxon>
        <taxon>Magnoliopsida</taxon>
        <taxon>eudicotyledons</taxon>
        <taxon>Gunneridae</taxon>
        <taxon>Pentapetalae</taxon>
        <taxon>asterids</taxon>
        <taxon>lamiids</taxon>
        <taxon>Solanales</taxon>
        <taxon>Solanaceae</taxon>
        <taxon>Solanoideae</taxon>
        <taxon>Solaneae</taxon>
        <taxon>Solanum</taxon>
    </lineage>
</organism>
<name>A0A9J5ZRP9_SOLCO</name>
<accession>A0A9J5ZRP9</accession>
<comment type="caution">
    <text evidence="2">The sequence shown here is derived from an EMBL/GenBank/DDBJ whole genome shotgun (WGS) entry which is preliminary data.</text>
</comment>
<protein>
    <submittedName>
        <fullName evidence="2">Uncharacterized protein</fullName>
    </submittedName>
</protein>
<feature type="compositionally biased region" description="Basic residues" evidence="1">
    <location>
        <begin position="17"/>
        <end position="28"/>
    </location>
</feature>
<dbReference type="EMBL" id="JACXVP010000003">
    <property type="protein sequence ID" value="KAG5614856.1"/>
    <property type="molecule type" value="Genomic_DNA"/>
</dbReference>
<sequence length="69" mass="7512">MTDSIGQGLHTSVATCAHRHQPRPARIRRGMCTSSKRRWLMTCSISQVLHASTLACAHQLGDIDRGLGA</sequence>
<reference evidence="2 3" key="1">
    <citation type="submission" date="2020-09" db="EMBL/GenBank/DDBJ databases">
        <title>De no assembly of potato wild relative species, Solanum commersonii.</title>
        <authorList>
            <person name="Cho K."/>
        </authorList>
    </citation>
    <scope>NUCLEOTIDE SEQUENCE [LARGE SCALE GENOMIC DNA]</scope>
    <source>
        <strain evidence="2">LZ3.2</strain>
        <tissue evidence="2">Leaf</tissue>
    </source>
</reference>
<gene>
    <name evidence="2" type="ORF">H5410_014680</name>
</gene>
<evidence type="ECO:0000256" key="1">
    <source>
        <dbReference type="SAM" id="MobiDB-lite"/>
    </source>
</evidence>
<feature type="region of interest" description="Disordered" evidence="1">
    <location>
        <begin position="1"/>
        <end position="28"/>
    </location>
</feature>
<dbReference type="AlphaFoldDB" id="A0A9J5ZRP9"/>
<keyword evidence="3" id="KW-1185">Reference proteome</keyword>
<evidence type="ECO:0000313" key="3">
    <source>
        <dbReference type="Proteomes" id="UP000824120"/>
    </source>
</evidence>
<dbReference type="Proteomes" id="UP000824120">
    <property type="component" value="Chromosome 3"/>
</dbReference>